<evidence type="ECO:0000256" key="6">
    <source>
        <dbReference type="ARBA" id="ARBA00022741"/>
    </source>
</evidence>
<dbReference type="EMBL" id="CP014989">
    <property type="protein sequence ID" value="ANS77959.1"/>
    <property type="molecule type" value="Genomic_DNA"/>
</dbReference>
<keyword evidence="7 13" id="KW-0418">Kinase</keyword>
<dbReference type="GO" id="GO:0005524">
    <property type="term" value="F:ATP binding"/>
    <property type="evidence" value="ECO:0007669"/>
    <property type="project" value="UniProtKB-KW"/>
</dbReference>
<dbReference type="PATRIC" id="fig|1758689.4.peg.570"/>
<dbReference type="OrthoDB" id="9795258at2"/>
<keyword evidence="14" id="KW-1185">Reference proteome</keyword>
<gene>
    <name evidence="13" type="ORF">SGUI_0563</name>
</gene>
<evidence type="ECO:0000256" key="5">
    <source>
        <dbReference type="ARBA" id="ARBA00022723"/>
    </source>
</evidence>
<name>A0A1B1N950_9MICO</name>
<dbReference type="SMART" id="SM00090">
    <property type="entry name" value="RIO"/>
    <property type="match status" value="1"/>
</dbReference>
<dbReference type="STRING" id="1758689.SGUI_0563"/>
<dbReference type="KEGG" id="serj:SGUI_0563"/>
<organism evidence="13 14">
    <name type="scientific">Serinicoccus hydrothermalis</name>
    <dbReference type="NCBI Taxonomy" id="1758689"/>
    <lineage>
        <taxon>Bacteria</taxon>
        <taxon>Bacillati</taxon>
        <taxon>Actinomycetota</taxon>
        <taxon>Actinomycetes</taxon>
        <taxon>Micrococcales</taxon>
        <taxon>Ornithinimicrobiaceae</taxon>
        <taxon>Serinicoccus</taxon>
    </lineage>
</organism>
<accession>A0A1B1N950</accession>
<evidence type="ECO:0000313" key="14">
    <source>
        <dbReference type="Proteomes" id="UP000092482"/>
    </source>
</evidence>
<dbReference type="InterPro" id="IPR000687">
    <property type="entry name" value="RIO_kinase"/>
</dbReference>
<protein>
    <recommendedName>
        <fullName evidence="2">non-specific serine/threonine protein kinase</fullName>
        <ecNumber evidence="2">2.7.11.1</ecNumber>
    </recommendedName>
</protein>
<dbReference type="InterPro" id="IPR011009">
    <property type="entry name" value="Kinase-like_dom_sf"/>
</dbReference>
<keyword evidence="8" id="KW-0067">ATP-binding</keyword>
<dbReference type="InterPro" id="IPR018934">
    <property type="entry name" value="RIO_dom"/>
</dbReference>
<evidence type="ECO:0000256" key="1">
    <source>
        <dbReference type="ARBA" id="ARBA00009196"/>
    </source>
</evidence>
<comment type="catalytic activity">
    <reaction evidence="10">
        <text>L-threonyl-[protein] + ATP = O-phospho-L-threonyl-[protein] + ADP + H(+)</text>
        <dbReference type="Rhea" id="RHEA:46608"/>
        <dbReference type="Rhea" id="RHEA-COMP:11060"/>
        <dbReference type="Rhea" id="RHEA-COMP:11605"/>
        <dbReference type="ChEBI" id="CHEBI:15378"/>
        <dbReference type="ChEBI" id="CHEBI:30013"/>
        <dbReference type="ChEBI" id="CHEBI:30616"/>
        <dbReference type="ChEBI" id="CHEBI:61977"/>
        <dbReference type="ChEBI" id="CHEBI:456216"/>
        <dbReference type="EC" id="2.7.11.1"/>
    </reaction>
</comment>
<dbReference type="AlphaFoldDB" id="A0A1B1N950"/>
<dbReference type="GO" id="GO:0046872">
    <property type="term" value="F:metal ion binding"/>
    <property type="evidence" value="ECO:0007669"/>
    <property type="project" value="UniProtKB-KW"/>
</dbReference>
<dbReference type="Pfam" id="PF01163">
    <property type="entry name" value="RIO1"/>
    <property type="match status" value="1"/>
</dbReference>
<evidence type="ECO:0000259" key="12">
    <source>
        <dbReference type="SMART" id="SM00090"/>
    </source>
</evidence>
<dbReference type="RefSeq" id="WP_066635992.1">
    <property type="nucleotide sequence ID" value="NZ_CP014989.1"/>
</dbReference>
<keyword evidence="9" id="KW-0460">Magnesium</keyword>
<dbReference type="EC" id="2.7.11.1" evidence="2"/>
<dbReference type="Gene3D" id="1.10.510.10">
    <property type="entry name" value="Transferase(Phosphotransferase) domain 1"/>
    <property type="match status" value="1"/>
</dbReference>
<evidence type="ECO:0000256" key="3">
    <source>
        <dbReference type="ARBA" id="ARBA00022527"/>
    </source>
</evidence>
<evidence type="ECO:0000256" key="9">
    <source>
        <dbReference type="ARBA" id="ARBA00022842"/>
    </source>
</evidence>
<keyword evidence="3 13" id="KW-0723">Serine/threonine-protein kinase</keyword>
<dbReference type="Gene3D" id="3.30.200.20">
    <property type="entry name" value="Phosphorylase Kinase, domain 1"/>
    <property type="match status" value="1"/>
</dbReference>
<keyword evidence="5" id="KW-0479">Metal-binding</keyword>
<sequence>MPTSHPTGDLDPFFVVDWTPLTAADDLTADQRVTTYWDVEAGHRGPDPVPSWVVQDSGAIDTELGVLKTGKEADVFLVERSASTPGTDASCLLAAKRYRDADHRSFHRSAVYAEGRGVRRSRDQRALARGTAYGRAVAAGRWAQAEWEAMCHAWEAGVHVPYPVSLEGTELLMEFVGEPSGAAAPRLAQVRGDHGLLVHLWEQTRDVVLGLAEAGWAHGDLSAYNLLVQGETLVVIDLPQVVDLVANPQGAALLHRDCANVARWFTQHGVAADGEELFAEAVVLGF</sequence>
<dbReference type="Proteomes" id="UP000092482">
    <property type="component" value="Chromosome"/>
</dbReference>
<proteinExistence type="inferred from homology"/>
<dbReference type="PANTHER" id="PTHR45723">
    <property type="entry name" value="SERINE/THREONINE-PROTEIN KINASE RIO1"/>
    <property type="match status" value="1"/>
</dbReference>
<reference evidence="13 14" key="1">
    <citation type="submission" date="2016-03" db="EMBL/GenBank/DDBJ databases">
        <title>Shallow-sea hydrothermal system.</title>
        <authorList>
            <person name="Tang K."/>
        </authorList>
    </citation>
    <scope>NUCLEOTIDE SEQUENCE [LARGE SCALE GENOMIC DNA]</scope>
    <source>
        <strain evidence="13 14">JLT9</strain>
    </source>
</reference>
<comment type="catalytic activity">
    <reaction evidence="11">
        <text>L-seryl-[protein] + ATP = O-phospho-L-seryl-[protein] + ADP + H(+)</text>
        <dbReference type="Rhea" id="RHEA:17989"/>
        <dbReference type="Rhea" id="RHEA-COMP:9863"/>
        <dbReference type="Rhea" id="RHEA-COMP:11604"/>
        <dbReference type="ChEBI" id="CHEBI:15378"/>
        <dbReference type="ChEBI" id="CHEBI:29999"/>
        <dbReference type="ChEBI" id="CHEBI:30616"/>
        <dbReference type="ChEBI" id="CHEBI:83421"/>
        <dbReference type="ChEBI" id="CHEBI:456216"/>
        <dbReference type="EC" id="2.7.11.1"/>
    </reaction>
</comment>
<comment type="similarity">
    <text evidence="1">Belongs to the protein kinase superfamily. RIO-type Ser/Thr kinase family.</text>
</comment>
<dbReference type="GO" id="GO:0004674">
    <property type="term" value="F:protein serine/threonine kinase activity"/>
    <property type="evidence" value="ECO:0007669"/>
    <property type="project" value="UniProtKB-KW"/>
</dbReference>
<keyword evidence="6" id="KW-0547">Nucleotide-binding</keyword>
<evidence type="ECO:0000256" key="11">
    <source>
        <dbReference type="ARBA" id="ARBA00048679"/>
    </source>
</evidence>
<evidence type="ECO:0000256" key="4">
    <source>
        <dbReference type="ARBA" id="ARBA00022679"/>
    </source>
</evidence>
<dbReference type="InterPro" id="IPR051272">
    <property type="entry name" value="RIO-type_Ser/Thr_kinase"/>
</dbReference>
<dbReference type="SUPFAM" id="SSF56112">
    <property type="entry name" value="Protein kinase-like (PK-like)"/>
    <property type="match status" value="1"/>
</dbReference>
<evidence type="ECO:0000256" key="10">
    <source>
        <dbReference type="ARBA" id="ARBA00047899"/>
    </source>
</evidence>
<evidence type="ECO:0000313" key="13">
    <source>
        <dbReference type="EMBL" id="ANS77959.1"/>
    </source>
</evidence>
<keyword evidence="4" id="KW-0808">Transferase</keyword>
<evidence type="ECO:0000256" key="8">
    <source>
        <dbReference type="ARBA" id="ARBA00022840"/>
    </source>
</evidence>
<evidence type="ECO:0000256" key="7">
    <source>
        <dbReference type="ARBA" id="ARBA00022777"/>
    </source>
</evidence>
<feature type="domain" description="RIO kinase" evidence="12">
    <location>
        <begin position="30"/>
        <end position="284"/>
    </location>
</feature>
<evidence type="ECO:0000256" key="2">
    <source>
        <dbReference type="ARBA" id="ARBA00012513"/>
    </source>
</evidence>